<keyword evidence="5" id="KW-0931">ER-Golgi transport</keyword>
<gene>
    <name evidence="7" type="ORF">DdX_14658</name>
</gene>
<evidence type="ECO:0000256" key="5">
    <source>
        <dbReference type="RuleBase" id="RU364018"/>
    </source>
</evidence>
<comment type="function">
    <text evidence="5">The coatomer is a cytosolic protein complex that binds to dilysine motifs and reversibly associates with Golgi non-clathrin-coated vesicles, which further mediate biosynthetic protein transport from the ER, via the Golgi up to the trans Golgi network. Coatomer complex is required for budding from Golgi membranes, and is essential for the retrograde Golgi-to-ER transport of dilysine-tagged proteins.</text>
</comment>
<evidence type="ECO:0000313" key="8">
    <source>
        <dbReference type="Proteomes" id="UP001201812"/>
    </source>
</evidence>
<dbReference type="GO" id="GO:0006888">
    <property type="term" value="P:endoplasmic reticulum to Golgi vesicle-mediated transport"/>
    <property type="evidence" value="ECO:0007669"/>
    <property type="project" value="TreeGrafter"/>
</dbReference>
<keyword evidence="5" id="KW-0472">Membrane</keyword>
<dbReference type="GO" id="GO:0000139">
    <property type="term" value="C:Golgi membrane"/>
    <property type="evidence" value="ECO:0007669"/>
    <property type="project" value="UniProtKB-SubCell"/>
</dbReference>
<dbReference type="AlphaFoldDB" id="A0AAD4R1I5"/>
<evidence type="ECO:0000256" key="3">
    <source>
        <dbReference type="ARBA" id="ARBA00022490"/>
    </source>
</evidence>
<dbReference type="SUPFAM" id="SSF64356">
    <property type="entry name" value="SNARE-like"/>
    <property type="match status" value="1"/>
</dbReference>
<evidence type="ECO:0000256" key="6">
    <source>
        <dbReference type="RuleBase" id="RU366052"/>
    </source>
</evidence>
<dbReference type="EMBL" id="JAKKPZ010000076">
    <property type="protein sequence ID" value="KAI1703822.1"/>
    <property type="molecule type" value="Genomic_DNA"/>
</dbReference>
<dbReference type="Gene3D" id="3.30.450.60">
    <property type="match status" value="1"/>
</dbReference>
<protein>
    <recommendedName>
        <fullName evidence="5">Coatomer subunit delta</fullName>
    </recommendedName>
</protein>
<accession>A0AAD4R1I5</accession>
<dbReference type="GO" id="GO:0030126">
    <property type="term" value="C:COPI vesicle coat"/>
    <property type="evidence" value="ECO:0007669"/>
    <property type="project" value="UniProtKB-UniRule"/>
</dbReference>
<comment type="subunit">
    <text evidence="5">Oligomeric complex that consists of at least the alpha, beta, beta', gamma, delta, epsilon and zeta subunits.</text>
</comment>
<dbReference type="Proteomes" id="UP001201812">
    <property type="component" value="Unassembled WGS sequence"/>
</dbReference>
<dbReference type="PANTHER" id="PTHR10121:SF0">
    <property type="entry name" value="COATOMER SUBUNIT DELTA"/>
    <property type="match status" value="1"/>
</dbReference>
<name>A0AAD4R1I5_9BILA</name>
<proteinExistence type="inferred from homology"/>
<dbReference type="InterPro" id="IPR011012">
    <property type="entry name" value="Longin-like_dom_sf"/>
</dbReference>
<dbReference type="PANTHER" id="PTHR10121">
    <property type="entry name" value="COATOMER SUBUNIT DELTA"/>
    <property type="match status" value="1"/>
</dbReference>
<keyword evidence="2 5" id="KW-0813">Transport</keyword>
<keyword evidence="3 5" id="KW-0963">Cytoplasm</keyword>
<comment type="subcellular location">
    <subcellularLocation>
        <location evidence="5 6">Cytoplasm</location>
    </subcellularLocation>
    <subcellularLocation>
        <location evidence="5 6">Cytoplasmic vesicle</location>
        <location evidence="5 6">COPI-coated vesicle membrane</location>
        <topology evidence="5 6">Peripheral membrane protein</topology>
        <orientation evidence="5 6">Cytoplasmic side</orientation>
    </subcellularLocation>
    <subcellularLocation>
        <location evidence="5 6">Golgi apparatus membrane</location>
        <topology evidence="5 6">Peripheral membrane protein</topology>
        <orientation evidence="5 6">Cytoplasmic side</orientation>
    </subcellularLocation>
</comment>
<dbReference type="GO" id="GO:0051645">
    <property type="term" value="P:Golgi localization"/>
    <property type="evidence" value="ECO:0007669"/>
    <property type="project" value="TreeGrafter"/>
</dbReference>
<keyword evidence="4 5" id="KW-0653">Protein transport</keyword>
<reference evidence="7" key="1">
    <citation type="submission" date="2022-01" db="EMBL/GenBank/DDBJ databases">
        <title>Genome Sequence Resource for Two Populations of Ditylenchus destructor, the Migratory Endoparasitic Phytonematode.</title>
        <authorList>
            <person name="Zhang H."/>
            <person name="Lin R."/>
            <person name="Xie B."/>
        </authorList>
    </citation>
    <scope>NUCLEOTIDE SEQUENCE</scope>
    <source>
        <strain evidence="7">BazhouSP</strain>
    </source>
</reference>
<evidence type="ECO:0000256" key="2">
    <source>
        <dbReference type="ARBA" id="ARBA00022448"/>
    </source>
</evidence>
<comment type="similarity">
    <text evidence="1 5">Belongs to the adaptor complexes medium subunit family. Delta-COP subfamily.</text>
</comment>
<organism evidence="7 8">
    <name type="scientific">Ditylenchus destructor</name>
    <dbReference type="NCBI Taxonomy" id="166010"/>
    <lineage>
        <taxon>Eukaryota</taxon>
        <taxon>Metazoa</taxon>
        <taxon>Ecdysozoa</taxon>
        <taxon>Nematoda</taxon>
        <taxon>Chromadorea</taxon>
        <taxon>Rhabditida</taxon>
        <taxon>Tylenchina</taxon>
        <taxon>Tylenchomorpha</taxon>
        <taxon>Sphaerularioidea</taxon>
        <taxon>Anguinidae</taxon>
        <taxon>Anguininae</taxon>
        <taxon>Ditylenchus</taxon>
    </lineage>
</organism>
<evidence type="ECO:0000256" key="4">
    <source>
        <dbReference type="ARBA" id="ARBA00022927"/>
    </source>
</evidence>
<comment type="caution">
    <text evidence="7">The sequence shown here is derived from an EMBL/GenBank/DDBJ whole genome shotgun (WGS) entry which is preliminary data.</text>
</comment>
<dbReference type="GO" id="GO:0015031">
    <property type="term" value="P:protein transport"/>
    <property type="evidence" value="ECO:0007669"/>
    <property type="project" value="UniProtKB-KW"/>
</dbReference>
<keyword evidence="5" id="KW-0968">Cytoplasmic vesicle</keyword>
<dbReference type="GO" id="GO:0006890">
    <property type="term" value="P:retrograde vesicle-mediated transport, Golgi to endoplasmic reticulum"/>
    <property type="evidence" value="ECO:0007669"/>
    <property type="project" value="UniProtKB-UniRule"/>
</dbReference>
<evidence type="ECO:0000256" key="1">
    <source>
        <dbReference type="ARBA" id="ARBA00010516"/>
    </source>
</evidence>
<keyword evidence="5" id="KW-0333">Golgi apparatus</keyword>
<sequence>MDQSRGEKQYTFVEMDGVRFLYQTANNVYVVLLTTSTPIFYRMDSLRTFSCIVSEYCNTKQDPEIAANIFDMIFAFDEIVELGYPVNLSMPQIRNFTEMNSEDERLFNKHRIVCLFVVDNHKLSCIVVIHITSG</sequence>
<keyword evidence="8" id="KW-1185">Reference proteome</keyword>
<dbReference type="InterPro" id="IPR027059">
    <property type="entry name" value="Coatomer_dsu"/>
</dbReference>
<evidence type="ECO:0000313" key="7">
    <source>
        <dbReference type="EMBL" id="KAI1703822.1"/>
    </source>
</evidence>